<evidence type="ECO:0000256" key="4">
    <source>
        <dbReference type="ARBA" id="ARBA00023180"/>
    </source>
</evidence>
<dbReference type="EMBL" id="HE580271">
    <property type="protein sequence ID" value="CCD24908.1"/>
    <property type="molecule type" value="Genomic_DNA"/>
</dbReference>
<evidence type="ECO:0000256" key="3">
    <source>
        <dbReference type="ARBA" id="ARBA00022729"/>
    </source>
</evidence>
<proteinExistence type="predicted"/>
<dbReference type="OMA" id="YVIRMSS"/>
<feature type="domain" description="Hyphally-regulated cell wall protein N-terminal" evidence="6">
    <location>
        <begin position="16"/>
        <end position="334"/>
    </location>
</feature>
<dbReference type="GO" id="GO:0009277">
    <property type="term" value="C:fungal-type cell wall"/>
    <property type="evidence" value="ECO:0007669"/>
    <property type="project" value="UniProtKB-ARBA"/>
</dbReference>
<evidence type="ECO:0000313" key="7">
    <source>
        <dbReference type="EMBL" id="CCD24908.1"/>
    </source>
</evidence>
<dbReference type="RefSeq" id="XP_003670151.1">
    <property type="nucleotide sequence ID" value="XM_003670103.1"/>
</dbReference>
<dbReference type="InterPro" id="IPR021031">
    <property type="entry name" value="Hyphal-reg_cell_wall_N"/>
</dbReference>
<keyword evidence="3 5" id="KW-0732">Signal</keyword>
<dbReference type="GO" id="GO:0005576">
    <property type="term" value="C:extracellular region"/>
    <property type="evidence" value="ECO:0007669"/>
    <property type="project" value="UniProtKB-SubCell"/>
</dbReference>
<dbReference type="GeneID" id="11498626"/>
<gene>
    <name evidence="7" type="primary">NDAI0E00920</name>
    <name evidence="7" type="ordered locus">NDAI_0E00920</name>
</gene>
<accession>G0WAY8</accession>
<keyword evidence="8" id="KW-1185">Reference proteome</keyword>
<keyword evidence="4" id="KW-0325">Glycoprotein</keyword>
<protein>
    <recommendedName>
        <fullName evidence="6">Hyphally-regulated cell wall protein N-terminal domain-containing protein</fullName>
    </recommendedName>
</protein>
<evidence type="ECO:0000256" key="5">
    <source>
        <dbReference type="SAM" id="SignalP"/>
    </source>
</evidence>
<evidence type="ECO:0000256" key="1">
    <source>
        <dbReference type="ARBA" id="ARBA00004613"/>
    </source>
</evidence>
<feature type="signal peptide" evidence="5">
    <location>
        <begin position="1"/>
        <end position="20"/>
    </location>
</feature>
<evidence type="ECO:0000259" key="6">
    <source>
        <dbReference type="Pfam" id="PF11765"/>
    </source>
</evidence>
<name>G0WAY8_NAUDC</name>
<organism evidence="7 8">
    <name type="scientific">Naumovozyma dairenensis (strain ATCC 10597 / BCRC 20456 / CBS 421 / NBRC 0211 / NRRL Y-12639)</name>
    <name type="common">Saccharomyces dairenensis</name>
    <dbReference type="NCBI Taxonomy" id="1071378"/>
    <lineage>
        <taxon>Eukaryota</taxon>
        <taxon>Fungi</taxon>
        <taxon>Dikarya</taxon>
        <taxon>Ascomycota</taxon>
        <taxon>Saccharomycotina</taxon>
        <taxon>Saccharomycetes</taxon>
        <taxon>Saccharomycetales</taxon>
        <taxon>Saccharomycetaceae</taxon>
        <taxon>Naumovozyma</taxon>
    </lineage>
</organism>
<sequence length="418" mass="44542">MKAVVLKVLFGLLVTAATSSAVLQVSSDTLYSEQRTIVGDVIVMDGSSLLITHDPELGILSGTISNNGNLCIGTTDTTSIMSIDILATNIENKGNLIIDNGVAGDKTTTVKVASLDNSGNLLIDLKDSMESLTVTNSFVNTGYMSLSHVTLQGYDGVFTFKGPTSGITNSGTIDVSGTNITIDYPISGGGCIYGNEWRTDLTVNTNYQHDQTFWMQKSDRASSITLLGAGKYIPVIRGFNSGNKIQFGRNIQKYDGTITTPSYNPDTGIVTTSNMYGTFQIDIGKGYDGSKIKSEQSNSCPTVSDSSCYAPALTYGDDAVEPAAATERPTSCASRPDLSMAICSTVLPSLSSFPSSYSTSHISTGISSTTNNNGQCVKTETSTSYFSTLHTTTYFYSKVSTITAPRTRTFITTYHTKI</sequence>
<evidence type="ECO:0000256" key="2">
    <source>
        <dbReference type="ARBA" id="ARBA00022525"/>
    </source>
</evidence>
<evidence type="ECO:0000313" key="8">
    <source>
        <dbReference type="Proteomes" id="UP000000689"/>
    </source>
</evidence>
<dbReference type="Proteomes" id="UP000000689">
    <property type="component" value="Chromosome 5"/>
</dbReference>
<dbReference type="KEGG" id="ndi:NDAI_0E00920"/>
<dbReference type="AlphaFoldDB" id="G0WAY8"/>
<comment type="subcellular location">
    <subcellularLocation>
        <location evidence="1">Secreted</location>
    </subcellularLocation>
</comment>
<keyword evidence="2" id="KW-0964">Secreted</keyword>
<dbReference type="HOGENOM" id="CLU_729754_0_0_1"/>
<dbReference type="Pfam" id="PF11765">
    <property type="entry name" value="Hyphal_reg_CWP"/>
    <property type="match status" value="1"/>
</dbReference>
<reference evidence="7 8" key="1">
    <citation type="journal article" date="2011" name="Proc. Natl. Acad. Sci. U.S.A.">
        <title>Evolutionary erosion of yeast sex chromosomes by mating-type switching accidents.</title>
        <authorList>
            <person name="Gordon J.L."/>
            <person name="Armisen D."/>
            <person name="Proux-Wera E."/>
            <person name="Oheigeartaigh S.S."/>
            <person name="Byrne K.P."/>
            <person name="Wolfe K.H."/>
        </authorList>
    </citation>
    <scope>NUCLEOTIDE SEQUENCE [LARGE SCALE GENOMIC DNA]</scope>
    <source>
        <strain evidence="8">ATCC 10597 / BCRC 20456 / CBS 421 / NBRC 0211 / NRRL Y-12639</strain>
    </source>
</reference>
<feature type="chain" id="PRO_5003411231" description="Hyphally-regulated cell wall protein N-terminal domain-containing protein" evidence="5">
    <location>
        <begin position="21"/>
        <end position="418"/>
    </location>
</feature>